<dbReference type="Gene3D" id="1.10.287.110">
    <property type="entry name" value="DnaJ domain"/>
    <property type="match status" value="1"/>
</dbReference>
<keyword evidence="3" id="KW-0256">Endoplasmic reticulum</keyword>
<feature type="compositionally biased region" description="Basic residues" evidence="8">
    <location>
        <begin position="322"/>
        <end position="332"/>
    </location>
</feature>
<feature type="domain" description="J" evidence="9">
    <location>
        <begin position="207"/>
        <end position="271"/>
    </location>
</feature>
<evidence type="ECO:0000313" key="11">
    <source>
        <dbReference type="Proteomes" id="UP001066276"/>
    </source>
</evidence>
<protein>
    <recommendedName>
        <fullName evidence="9">J domain-containing protein</fullName>
    </recommendedName>
</protein>
<feature type="repeat" description="TPR" evidence="7">
    <location>
        <begin position="6"/>
        <end position="39"/>
    </location>
</feature>
<dbReference type="PANTHER" id="PTHR43908">
    <property type="entry name" value="AT29763P-RELATED"/>
    <property type="match status" value="1"/>
</dbReference>
<accession>A0AAV7KSS2</accession>
<dbReference type="Pfam" id="PF00226">
    <property type="entry name" value="DnaJ"/>
    <property type="match status" value="1"/>
</dbReference>
<keyword evidence="5" id="KW-0472">Membrane</keyword>
<evidence type="ECO:0000256" key="2">
    <source>
        <dbReference type="ARBA" id="ARBA00022692"/>
    </source>
</evidence>
<proteinExistence type="predicted"/>
<dbReference type="InterPro" id="IPR051100">
    <property type="entry name" value="DnaJ_subfamily_B/C"/>
</dbReference>
<comment type="caution">
    <text evidence="10">The sequence shown here is derived from an EMBL/GenBank/DDBJ whole genome shotgun (WGS) entry which is preliminary data.</text>
</comment>
<comment type="subcellular location">
    <subcellularLocation>
        <location evidence="1">Endoplasmic reticulum membrane</location>
        <topology evidence="1">Single-pass membrane protein</topology>
    </subcellularLocation>
</comment>
<dbReference type="PANTHER" id="PTHR43908:SF2">
    <property type="entry name" value="DNAJ HOMOLOG SUBFAMILY C MEMBER 18"/>
    <property type="match status" value="1"/>
</dbReference>
<keyword evidence="7" id="KW-0802">TPR repeat</keyword>
<dbReference type="GO" id="GO:0005789">
    <property type="term" value="C:endoplasmic reticulum membrane"/>
    <property type="evidence" value="ECO:0007669"/>
    <property type="project" value="UniProtKB-SubCell"/>
</dbReference>
<evidence type="ECO:0000313" key="10">
    <source>
        <dbReference type="EMBL" id="KAJ1079938.1"/>
    </source>
</evidence>
<reference evidence="10" key="1">
    <citation type="journal article" date="2022" name="bioRxiv">
        <title>Sequencing and chromosome-scale assembly of the giantPleurodeles waltlgenome.</title>
        <authorList>
            <person name="Brown T."/>
            <person name="Elewa A."/>
            <person name="Iarovenko S."/>
            <person name="Subramanian E."/>
            <person name="Araus A.J."/>
            <person name="Petzold A."/>
            <person name="Susuki M."/>
            <person name="Suzuki K.-i.T."/>
            <person name="Hayashi T."/>
            <person name="Toyoda A."/>
            <person name="Oliveira C."/>
            <person name="Osipova E."/>
            <person name="Leigh N.D."/>
            <person name="Simon A."/>
            <person name="Yun M.H."/>
        </authorList>
    </citation>
    <scope>NUCLEOTIDE SEQUENCE</scope>
    <source>
        <strain evidence="10">20211129_DDA</strain>
        <tissue evidence="10">Liver</tissue>
    </source>
</reference>
<dbReference type="PROSITE" id="PS00636">
    <property type="entry name" value="DNAJ_1"/>
    <property type="match status" value="1"/>
</dbReference>
<dbReference type="InterPro" id="IPR036869">
    <property type="entry name" value="J_dom_sf"/>
</dbReference>
<dbReference type="InterPro" id="IPR019734">
    <property type="entry name" value="TPR_rpt"/>
</dbReference>
<dbReference type="GO" id="GO:0030544">
    <property type="term" value="F:Hsp70 protein binding"/>
    <property type="evidence" value="ECO:0007669"/>
    <property type="project" value="TreeGrafter"/>
</dbReference>
<evidence type="ECO:0000256" key="7">
    <source>
        <dbReference type="PROSITE-ProRule" id="PRU00339"/>
    </source>
</evidence>
<evidence type="ECO:0000256" key="3">
    <source>
        <dbReference type="ARBA" id="ARBA00022824"/>
    </source>
</evidence>
<gene>
    <name evidence="10" type="ORF">NDU88_000161</name>
</gene>
<evidence type="ECO:0000256" key="5">
    <source>
        <dbReference type="ARBA" id="ARBA00023136"/>
    </source>
</evidence>
<evidence type="ECO:0000256" key="4">
    <source>
        <dbReference type="ARBA" id="ARBA00022989"/>
    </source>
</evidence>
<feature type="region of interest" description="Disordered" evidence="8">
    <location>
        <begin position="312"/>
        <end position="347"/>
    </location>
</feature>
<organism evidence="10 11">
    <name type="scientific">Pleurodeles waltl</name>
    <name type="common">Iberian ribbed newt</name>
    <dbReference type="NCBI Taxonomy" id="8319"/>
    <lineage>
        <taxon>Eukaryota</taxon>
        <taxon>Metazoa</taxon>
        <taxon>Chordata</taxon>
        <taxon>Craniata</taxon>
        <taxon>Vertebrata</taxon>
        <taxon>Euteleostomi</taxon>
        <taxon>Amphibia</taxon>
        <taxon>Batrachia</taxon>
        <taxon>Caudata</taxon>
        <taxon>Salamandroidea</taxon>
        <taxon>Salamandridae</taxon>
        <taxon>Pleurodelinae</taxon>
        <taxon>Pleurodeles</taxon>
    </lineage>
</organism>
<keyword evidence="4" id="KW-1133">Transmembrane helix</keyword>
<dbReference type="PRINTS" id="PR00625">
    <property type="entry name" value="JDOMAIN"/>
</dbReference>
<dbReference type="Proteomes" id="UP001066276">
    <property type="component" value="Chromosome 12"/>
</dbReference>
<dbReference type="Pfam" id="PF09320">
    <property type="entry name" value="DUF1977"/>
    <property type="match status" value="1"/>
</dbReference>
<feature type="compositionally biased region" description="Basic and acidic residues" evidence="8">
    <location>
        <begin position="333"/>
        <end position="346"/>
    </location>
</feature>
<evidence type="ECO:0000256" key="6">
    <source>
        <dbReference type="ARBA" id="ARBA00023186"/>
    </source>
</evidence>
<evidence type="ECO:0000256" key="8">
    <source>
        <dbReference type="SAM" id="MobiDB-lite"/>
    </source>
</evidence>
<dbReference type="PROSITE" id="PS50005">
    <property type="entry name" value="TPR"/>
    <property type="match status" value="1"/>
</dbReference>
<sequence>MLRERAEKLIKIARVHLQSGRREDALNYLYQAQNLCPTQKARALIDAIRNSGRDSFRVPPAHNRRSTTEMGAGWAEDNFYAAHEDCHCPQDAFHESLGHCFRCSADTFYPSPGYRRRCSEGAFSATPRGYGYSEGTFRTTSRGCGCCGEHSDEDAGDRARQWQSHSEAGRVPPNRSGAREEGADSSRQGYTEEQLDGVQRVIRSSRSLYETLGVQQNASEEELKRAYRKLALRYHPDKNHAPGATEAFKAIGRAFAVLSNPERRRRYDEHGDDEQEACKPAQARTYTEPADMTPEELFNLFFGGRFPTGNSYTYSNGAPPARHPRQQRPRQRFRNERPPTRAEDNRSQSGYSVLLQLLPVLVLVVVSVVAQLMAHSPPYSLFQKASVGHTVPRETQALGVPYYVDRNFKQAYRGQTLQELERAIEKDYIDYVQTSCWKEKQQKADLSNLARLYRDERLKQKAESLKLEHCDKLAHIMALQQGG</sequence>
<dbReference type="EMBL" id="JANPWB010000016">
    <property type="protein sequence ID" value="KAJ1079938.1"/>
    <property type="molecule type" value="Genomic_DNA"/>
</dbReference>
<dbReference type="InterPro" id="IPR015399">
    <property type="entry name" value="DUF1977_DnaJ-like"/>
</dbReference>
<dbReference type="InterPro" id="IPR018253">
    <property type="entry name" value="DnaJ_domain_CS"/>
</dbReference>
<keyword evidence="6" id="KW-0143">Chaperone</keyword>
<dbReference type="GO" id="GO:0071218">
    <property type="term" value="P:cellular response to misfolded protein"/>
    <property type="evidence" value="ECO:0007669"/>
    <property type="project" value="TreeGrafter"/>
</dbReference>
<feature type="region of interest" description="Disordered" evidence="8">
    <location>
        <begin position="152"/>
        <end position="195"/>
    </location>
</feature>
<dbReference type="InterPro" id="IPR001623">
    <property type="entry name" value="DnaJ_domain"/>
</dbReference>
<keyword evidence="2" id="KW-0812">Transmembrane</keyword>
<dbReference type="SMART" id="SM00271">
    <property type="entry name" value="DnaJ"/>
    <property type="match status" value="1"/>
</dbReference>
<evidence type="ECO:0000259" key="9">
    <source>
        <dbReference type="PROSITE" id="PS50076"/>
    </source>
</evidence>
<evidence type="ECO:0000256" key="1">
    <source>
        <dbReference type="ARBA" id="ARBA00004389"/>
    </source>
</evidence>
<dbReference type="AlphaFoldDB" id="A0AAV7KSS2"/>
<keyword evidence="11" id="KW-1185">Reference proteome</keyword>
<dbReference type="SUPFAM" id="SSF46565">
    <property type="entry name" value="Chaperone J-domain"/>
    <property type="match status" value="1"/>
</dbReference>
<dbReference type="PROSITE" id="PS50076">
    <property type="entry name" value="DNAJ_2"/>
    <property type="match status" value="1"/>
</dbReference>
<dbReference type="CDD" id="cd06257">
    <property type="entry name" value="DnaJ"/>
    <property type="match status" value="1"/>
</dbReference>
<name>A0AAV7KSS2_PLEWA</name>